<keyword evidence="1" id="KW-0812">Transmembrane</keyword>
<feature type="non-terminal residue" evidence="2">
    <location>
        <position position="94"/>
    </location>
</feature>
<keyword evidence="1" id="KW-0472">Membrane</keyword>
<evidence type="ECO:0000256" key="1">
    <source>
        <dbReference type="SAM" id="Phobius"/>
    </source>
</evidence>
<evidence type="ECO:0000313" key="3">
    <source>
        <dbReference type="Proteomes" id="UP001635816"/>
    </source>
</evidence>
<gene>
    <name evidence="2" type="ORF">ACK4CT_28735</name>
</gene>
<organism evidence="2 3">
    <name type="scientific">Mycolicibacterium nivoides</name>
    <dbReference type="NCBI Taxonomy" id="2487344"/>
    <lineage>
        <taxon>Bacteria</taxon>
        <taxon>Bacillati</taxon>
        <taxon>Actinomycetota</taxon>
        <taxon>Actinomycetes</taxon>
        <taxon>Mycobacteriales</taxon>
        <taxon>Mycobacteriaceae</taxon>
        <taxon>Mycolicibacterium</taxon>
    </lineage>
</organism>
<sequence>MSVRGYFQGPATSLDDQIESYATTRVPDNQRWRRPAILLVLTGNVTAMFWFALGGQMGFLVGWPTLLIPIAYMIVGATIVGALVMRIASQEGLS</sequence>
<proteinExistence type="predicted"/>
<keyword evidence="1" id="KW-1133">Transmembrane helix</keyword>
<reference evidence="2 3" key="1">
    <citation type="submission" date="2024-12" db="EMBL/GenBank/DDBJ databases">
        <title>The coexistence of Mycolicibacterium septicum and Mycolicibacterium nivoides in clinical samples.</title>
        <authorList>
            <person name="Wang C."/>
            <person name="Feng Y."/>
            <person name="Zong Z."/>
        </authorList>
    </citation>
    <scope>NUCLEOTIDE SEQUENCE [LARGE SCALE GENOMIC DNA]</scope>
    <source>
        <strain evidence="2 3">120309</strain>
    </source>
</reference>
<evidence type="ECO:0000313" key="2">
    <source>
        <dbReference type="EMBL" id="MFN6547192.1"/>
    </source>
</evidence>
<accession>A0ABW9LH19</accession>
<feature type="transmembrane region" description="Helical" evidence="1">
    <location>
        <begin position="35"/>
        <end position="54"/>
    </location>
</feature>
<comment type="caution">
    <text evidence="2">The sequence shown here is derived from an EMBL/GenBank/DDBJ whole genome shotgun (WGS) entry which is preliminary data.</text>
</comment>
<keyword evidence="3" id="KW-1185">Reference proteome</keyword>
<dbReference type="Proteomes" id="UP001635816">
    <property type="component" value="Unassembled WGS sequence"/>
</dbReference>
<feature type="transmembrane region" description="Helical" evidence="1">
    <location>
        <begin position="66"/>
        <end position="88"/>
    </location>
</feature>
<name>A0ABW9LH19_9MYCO</name>
<dbReference type="EMBL" id="JBKBDD010000014">
    <property type="protein sequence ID" value="MFN6547192.1"/>
    <property type="molecule type" value="Genomic_DNA"/>
</dbReference>
<protein>
    <submittedName>
        <fullName evidence="2">Allantoin permease</fullName>
    </submittedName>
</protein>